<dbReference type="PROSITE" id="PS00460">
    <property type="entry name" value="GLUTATHIONE_PEROXID_1"/>
    <property type="match status" value="1"/>
</dbReference>
<dbReference type="InterPro" id="IPR000889">
    <property type="entry name" value="Glutathione_peroxidase"/>
</dbReference>
<name>A0ABV2SQR2_9FLAO</name>
<protein>
    <recommendedName>
        <fullName evidence="4">Glutathione peroxidase</fullName>
    </recommendedName>
</protein>
<dbReference type="PRINTS" id="PR01011">
    <property type="entry name" value="GLUTPROXDASE"/>
</dbReference>
<dbReference type="EMBL" id="JBEXAE010000001">
    <property type="protein sequence ID" value="MET6989494.1"/>
    <property type="molecule type" value="Genomic_DNA"/>
</dbReference>
<dbReference type="PANTHER" id="PTHR11592:SF134">
    <property type="entry name" value="PHOSPHOLIPID HYDROPEROXIDE GLUTATHIONE PEROXIDASE"/>
    <property type="match status" value="1"/>
</dbReference>
<comment type="caution">
    <text evidence="5">The sequence shown here is derived from an EMBL/GenBank/DDBJ whole genome shotgun (WGS) entry which is preliminary data.</text>
</comment>
<organism evidence="5 6">
    <name type="scientific">Sediminicola arcticus</name>
    <dbReference type="NCBI Taxonomy" id="1574308"/>
    <lineage>
        <taxon>Bacteria</taxon>
        <taxon>Pseudomonadati</taxon>
        <taxon>Bacteroidota</taxon>
        <taxon>Flavobacteriia</taxon>
        <taxon>Flavobacteriales</taxon>
        <taxon>Flavobacteriaceae</taxon>
        <taxon>Sediminicola</taxon>
    </lineage>
</organism>
<dbReference type="CDD" id="cd00340">
    <property type="entry name" value="GSH_Peroxidase"/>
    <property type="match status" value="1"/>
</dbReference>
<dbReference type="PANTHER" id="PTHR11592">
    <property type="entry name" value="GLUTATHIONE PEROXIDASE"/>
    <property type="match status" value="1"/>
</dbReference>
<dbReference type="InterPro" id="IPR029759">
    <property type="entry name" value="GPX_AS"/>
</dbReference>
<dbReference type="InterPro" id="IPR036249">
    <property type="entry name" value="Thioredoxin-like_sf"/>
</dbReference>
<dbReference type="Pfam" id="PF00255">
    <property type="entry name" value="GSHPx"/>
    <property type="match status" value="1"/>
</dbReference>
<dbReference type="GO" id="GO:0004601">
    <property type="term" value="F:peroxidase activity"/>
    <property type="evidence" value="ECO:0007669"/>
    <property type="project" value="UniProtKB-KW"/>
</dbReference>
<keyword evidence="3 4" id="KW-0560">Oxidoreductase</keyword>
<evidence type="ECO:0000256" key="4">
    <source>
        <dbReference type="RuleBase" id="RU000499"/>
    </source>
</evidence>
<comment type="similarity">
    <text evidence="1 4">Belongs to the glutathione peroxidase family.</text>
</comment>
<evidence type="ECO:0000256" key="1">
    <source>
        <dbReference type="ARBA" id="ARBA00006926"/>
    </source>
</evidence>
<dbReference type="PIRSF" id="PIRSF000303">
    <property type="entry name" value="Glutathion_perox"/>
    <property type="match status" value="1"/>
</dbReference>
<evidence type="ECO:0000256" key="3">
    <source>
        <dbReference type="ARBA" id="ARBA00023002"/>
    </source>
</evidence>
<keyword evidence="2 4" id="KW-0575">Peroxidase</keyword>
<dbReference type="Gene3D" id="3.40.30.10">
    <property type="entry name" value="Glutaredoxin"/>
    <property type="match status" value="1"/>
</dbReference>
<accession>A0ABV2SQR2</accession>
<dbReference type="Proteomes" id="UP001549799">
    <property type="component" value="Unassembled WGS sequence"/>
</dbReference>
<dbReference type="PROSITE" id="PS51355">
    <property type="entry name" value="GLUTATHIONE_PEROXID_3"/>
    <property type="match status" value="1"/>
</dbReference>
<evidence type="ECO:0000313" key="6">
    <source>
        <dbReference type="Proteomes" id="UP001549799"/>
    </source>
</evidence>
<sequence>MDINQPVKDSTIYTIEINALNGNPIHLDKFKGKKLLFVNVASKCGYTKQYGPLQKLQDAFGDKLVIIGCPCNQFGSQEPGNAEQIKDFCERNYGVNFLMTEKLEVKGDQQHPLYQWLTKKDKNGNKSSNVKWNFQKYLLDEKGQLLEMFESSIDPLSSKITDFLK</sequence>
<evidence type="ECO:0000256" key="2">
    <source>
        <dbReference type="ARBA" id="ARBA00022559"/>
    </source>
</evidence>
<gene>
    <name evidence="5" type="ORF">ABXZ36_02400</name>
</gene>
<evidence type="ECO:0000313" key="5">
    <source>
        <dbReference type="EMBL" id="MET6989494.1"/>
    </source>
</evidence>
<proteinExistence type="inferred from homology"/>
<keyword evidence="6" id="KW-1185">Reference proteome</keyword>
<reference evidence="5 6" key="1">
    <citation type="submission" date="2024-07" db="EMBL/GenBank/DDBJ databases">
        <title>The genome sequence of type strain Sediminicola arcticus GDMCC 1.2805.</title>
        <authorList>
            <person name="Liu Y."/>
        </authorList>
    </citation>
    <scope>NUCLEOTIDE SEQUENCE [LARGE SCALE GENOMIC DNA]</scope>
    <source>
        <strain evidence="5 6">GDMCC 1.2805</strain>
    </source>
</reference>
<dbReference type="SUPFAM" id="SSF52833">
    <property type="entry name" value="Thioredoxin-like"/>
    <property type="match status" value="1"/>
</dbReference>